<dbReference type="EMBL" id="JAAQPH010000003">
    <property type="protein sequence ID" value="NIA67948.1"/>
    <property type="molecule type" value="Genomic_DNA"/>
</dbReference>
<dbReference type="RefSeq" id="WP_167222021.1">
    <property type="nucleotide sequence ID" value="NZ_JAAQPH010000003.1"/>
</dbReference>
<name>A0A967CAW6_9PROT</name>
<keyword evidence="3" id="KW-1185">Reference proteome</keyword>
<evidence type="ECO:0000259" key="1">
    <source>
        <dbReference type="Pfam" id="PF01370"/>
    </source>
</evidence>
<dbReference type="CDD" id="cd05271">
    <property type="entry name" value="NDUFA9_like_SDR_a"/>
    <property type="match status" value="1"/>
</dbReference>
<dbReference type="Gene3D" id="3.40.50.720">
    <property type="entry name" value="NAD(P)-binding Rossmann-like Domain"/>
    <property type="match status" value="1"/>
</dbReference>
<dbReference type="Proteomes" id="UP000761264">
    <property type="component" value="Unassembled WGS sequence"/>
</dbReference>
<reference evidence="2" key="1">
    <citation type="submission" date="2020-03" db="EMBL/GenBank/DDBJ databases">
        <title>Genome of Pelagibius litoralis DSM 21314T.</title>
        <authorList>
            <person name="Wang G."/>
        </authorList>
    </citation>
    <scope>NUCLEOTIDE SEQUENCE</scope>
    <source>
        <strain evidence="2">DSM 21314</strain>
    </source>
</reference>
<organism evidence="2 3">
    <name type="scientific">Pelagibius litoralis</name>
    <dbReference type="NCBI Taxonomy" id="374515"/>
    <lineage>
        <taxon>Bacteria</taxon>
        <taxon>Pseudomonadati</taxon>
        <taxon>Pseudomonadota</taxon>
        <taxon>Alphaproteobacteria</taxon>
        <taxon>Rhodospirillales</taxon>
        <taxon>Rhodovibrionaceae</taxon>
        <taxon>Pelagibius</taxon>
    </lineage>
</organism>
<gene>
    <name evidence="2" type="ORF">HBA54_05025</name>
</gene>
<feature type="domain" description="NAD-dependent epimerase/dehydratase" evidence="1">
    <location>
        <begin position="6"/>
        <end position="215"/>
    </location>
</feature>
<evidence type="ECO:0000313" key="3">
    <source>
        <dbReference type="Proteomes" id="UP000761264"/>
    </source>
</evidence>
<dbReference type="PANTHER" id="PTHR12126:SF11">
    <property type="entry name" value="NADH DEHYDROGENASE [UBIQUINONE] 1 ALPHA SUBCOMPLEX SUBUNIT 9, MITOCHONDRIAL"/>
    <property type="match status" value="1"/>
</dbReference>
<evidence type="ECO:0000313" key="2">
    <source>
        <dbReference type="EMBL" id="NIA67948.1"/>
    </source>
</evidence>
<dbReference type="AlphaFoldDB" id="A0A967CAW6"/>
<proteinExistence type="predicted"/>
<dbReference type="SUPFAM" id="SSF51735">
    <property type="entry name" value="NAD(P)-binding Rossmann-fold domains"/>
    <property type="match status" value="1"/>
</dbReference>
<dbReference type="GO" id="GO:0044877">
    <property type="term" value="F:protein-containing complex binding"/>
    <property type="evidence" value="ECO:0007669"/>
    <property type="project" value="TreeGrafter"/>
</dbReference>
<protein>
    <submittedName>
        <fullName evidence="2">Complex I NDUFA9 subunit family protein</fullName>
    </submittedName>
</protein>
<dbReference type="PANTHER" id="PTHR12126">
    <property type="entry name" value="NADH-UBIQUINONE OXIDOREDUCTASE 39 KDA SUBUNIT-RELATED"/>
    <property type="match status" value="1"/>
</dbReference>
<sequence>MSSGIVTVFGGSGFIGRYLVQRLAQDGWMVRLAVRHPARANFLKPLGDIGQITPLCVPVQDPEAVAAALHGADAAVNLTGLLYESGKQRFQAVHAEAAKTIAEVAAAEGLSALVQVSAIGADPSAQAAYARTKGEGEAAVLQAFPQATILRPSVVFGPEDGFFNRFAEMARFAPALPLIGGGKTRFQPVYVDDVARAAALALKDPACRGKVYELGGPKTYSFKQLLELLMKTTGRRRMLVNLPFGIARLQAAFLELLPVPPLTRDQVTLLRSDNVVSEGALTLQDLGIEATTVESIIPTYLDQYRVGGRFADRKLF</sequence>
<dbReference type="FunFam" id="3.40.50.720:FF:000702">
    <property type="entry name" value="NADH dehydrogenase (Ubiquinone)"/>
    <property type="match status" value="1"/>
</dbReference>
<dbReference type="InterPro" id="IPR051207">
    <property type="entry name" value="ComplexI_NDUFA9_subunit"/>
</dbReference>
<accession>A0A967CAW6</accession>
<comment type="caution">
    <text evidence="2">The sequence shown here is derived from an EMBL/GenBank/DDBJ whole genome shotgun (WGS) entry which is preliminary data.</text>
</comment>
<dbReference type="InterPro" id="IPR036291">
    <property type="entry name" value="NAD(P)-bd_dom_sf"/>
</dbReference>
<dbReference type="InterPro" id="IPR001509">
    <property type="entry name" value="Epimerase_deHydtase"/>
</dbReference>
<dbReference type="Pfam" id="PF01370">
    <property type="entry name" value="Epimerase"/>
    <property type="match status" value="1"/>
</dbReference>